<keyword evidence="3" id="KW-1185">Reference proteome</keyword>
<dbReference type="InterPro" id="IPR020556">
    <property type="entry name" value="Amidase_CS"/>
</dbReference>
<dbReference type="RefSeq" id="WP_227309350.1">
    <property type="nucleotide sequence ID" value="NZ_JAESVA010000008.1"/>
</dbReference>
<comment type="caution">
    <text evidence="2">The sequence shown here is derived from an EMBL/GenBank/DDBJ whole genome shotgun (WGS) entry which is preliminary data.</text>
</comment>
<evidence type="ECO:0000313" key="3">
    <source>
        <dbReference type="Proteomes" id="UP000721844"/>
    </source>
</evidence>
<dbReference type="NCBIfam" id="NF005565">
    <property type="entry name" value="PRK07235.1"/>
    <property type="match status" value="1"/>
</dbReference>
<proteinExistence type="predicted"/>
<dbReference type="Gene3D" id="3.90.1300.10">
    <property type="entry name" value="Amidase signature (AS) domain"/>
    <property type="match status" value="1"/>
</dbReference>
<accession>A0A963Z4G4</accession>
<dbReference type="Proteomes" id="UP000721844">
    <property type="component" value="Unassembled WGS sequence"/>
</dbReference>
<dbReference type="InterPro" id="IPR036928">
    <property type="entry name" value="AS_sf"/>
</dbReference>
<dbReference type="AlphaFoldDB" id="A0A963Z4G4"/>
<feature type="domain" description="Amidase" evidence="1">
    <location>
        <begin position="78"/>
        <end position="488"/>
    </location>
</feature>
<sequence>MTVERPTLSQMQDIVDDLGMDLSPERLEMFRDLMDGAVASYRIVDELPDEKPIVTYPRTPGYQPSAAENPLNAWYVKSTVKGAPTGPLAGKTVALKDNVCLAGVPMMNGAATLEGYVPDQDATIVTRMLDAGATILGKAHCECFCLSGGSHTGALGPVHNPHRRGYSAGGSSSGSGALVASGAVDMAIGGDQGGSIRIPASFCGIYGMKGSWGLVPYTGVMPIESTIDHTGPMTATVADNALLLEVLAGPDGLDPRQMGCKPANYTEALGRGVKGLRIGIVTEGFGWANSQAGVDGKVRKAAKRFESLGAVVEQVSIPMHRIGKDIWSPIGNEGLLAQMMLGNGMGFNWKGQYNVGLMDAHASWRDRANDLSDTLKISMMIGEYFTRHYRGRYYAKAQNIARRLTAAYDTALASYDLLLMPTLPIVASELPDRDADLPTYTARAFEMIANTAPFDVTGHPAMSIPCGLSDGLPVGAMLIAKHWDESTIYAAAAAFEAAGDWKSV</sequence>
<evidence type="ECO:0000313" key="2">
    <source>
        <dbReference type="EMBL" id="MCB8882700.1"/>
    </source>
</evidence>
<dbReference type="InterPro" id="IPR000120">
    <property type="entry name" value="Amidase"/>
</dbReference>
<dbReference type="InterPro" id="IPR023631">
    <property type="entry name" value="Amidase_dom"/>
</dbReference>
<dbReference type="GO" id="GO:0003824">
    <property type="term" value="F:catalytic activity"/>
    <property type="evidence" value="ECO:0007669"/>
    <property type="project" value="InterPro"/>
</dbReference>
<dbReference type="EMBL" id="JAESVA010000008">
    <property type="protein sequence ID" value="MCB8882700.1"/>
    <property type="molecule type" value="Genomic_DNA"/>
</dbReference>
<dbReference type="Gene3D" id="1.10.20.60">
    <property type="entry name" value="Glu-tRNAGln amidotransferase C subunit, N-terminal domain"/>
    <property type="match status" value="1"/>
</dbReference>
<gene>
    <name evidence="2" type="ORF">ACELLULO517_20820</name>
</gene>
<dbReference type="PANTHER" id="PTHR11895:SF170">
    <property type="entry name" value="AMIDASE"/>
    <property type="match status" value="1"/>
</dbReference>
<evidence type="ECO:0000259" key="1">
    <source>
        <dbReference type="Pfam" id="PF01425"/>
    </source>
</evidence>
<protein>
    <submittedName>
        <fullName evidence="2">Amidase</fullName>
    </submittedName>
</protein>
<dbReference type="PANTHER" id="PTHR11895">
    <property type="entry name" value="TRANSAMIDASE"/>
    <property type="match status" value="1"/>
</dbReference>
<name>A0A963Z4G4_9PROT</name>
<dbReference type="SUPFAM" id="SSF75304">
    <property type="entry name" value="Amidase signature (AS) enzymes"/>
    <property type="match status" value="1"/>
</dbReference>
<organism evidence="2 3">
    <name type="scientific">Acidisoma cellulosilyticum</name>
    <dbReference type="NCBI Taxonomy" id="2802395"/>
    <lineage>
        <taxon>Bacteria</taxon>
        <taxon>Pseudomonadati</taxon>
        <taxon>Pseudomonadota</taxon>
        <taxon>Alphaproteobacteria</taxon>
        <taxon>Acetobacterales</taxon>
        <taxon>Acidocellaceae</taxon>
        <taxon>Acidisoma</taxon>
    </lineage>
</organism>
<dbReference type="PROSITE" id="PS00571">
    <property type="entry name" value="AMIDASES"/>
    <property type="match status" value="1"/>
</dbReference>
<reference evidence="2 3" key="1">
    <citation type="journal article" date="2021" name="Microorganisms">
        <title>Acidisoma silvae sp. nov. and Acidisomacellulosilytica sp. nov., Two Acidophilic Bacteria Isolated from Decaying Wood, Hydrolyzing Cellulose and Producing Poly-3-hydroxybutyrate.</title>
        <authorList>
            <person name="Mieszkin S."/>
            <person name="Pouder E."/>
            <person name="Uroz S."/>
            <person name="Simon-Colin C."/>
            <person name="Alain K."/>
        </authorList>
    </citation>
    <scope>NUCLEOTIDE SEQUENCE [LARGE SCALE GENOMIC DNA]</scope>
    <source>
        <strain evidence="2 3">HW T5.17</strain>
    </source>
</reference>
<dbReference type="Pfam" id="PF01425">
    <property type="entry name" value="Amidase"/>
    <property type="match status" value="1"/>
</dbReference>